<accession>A0A645IAH5</accession>
<name>A0A645IAH5_9ZZZZ</name>
<evidence type="ECO:0000313" key="1">
    <source>
        <dbReference type="EMBL" id="MPN48327.1"/>
    </source>
</evidence>
<dbReference type="EMBL" id="VSSQ01110559">
    <property type="protein sequence ID" value="MPN48327.1"/>
    <property type="molecule type" value="Genomic_DNA"/>
</dbReference>
<gene>
    <name evidence="1" type="ORF">SDC9_195934</name>
</gene>
<reference evidence="1" key="1">
    <citation type="submission" date="2019-08" db="EMBL/GenBank/DDBJ databases">
        <authorList>
            <person name="Kucharzyk K."/>
            <person name="Murdoch R.W."/>
            <person name="Higgins S."/>
            <person name="Loffler F."/>
        </authorList>
    </citation>
    <scope>NUCLEOTIDE SEQUENCE</scope>
</reference>
<dbReference type="AlphaFoldDB" id="A0A645IAH5"/>
<protein>
    <submittedName>
        <fullName evidence="1">Uncharacterized protein</fullName>
    </submittedName>
</protein>
<proteinExistence type="predicted"/>
<sequence>MRSSLIAMSFAPRPASVIGGELRHQHPMRIGQCGDQVRRARFATARQIAGHDGIASLITEQFGHQCQHPGVAQTVVRQLLFGRPGRSLPPDLGADSVTDGGGCVRSGGHSPIVGPCACSNAAAKPSKSVCRSSPSLPPRCPTLRAPMREDAAASPTNATTCCR</sequence>
<comment type="caution">
    <text evidence="1">The sequence shown here is derived from an EMBL/GenBank/DDBJ whole genome shotgun (WGS) entry which is preliminary data.</text>
</comment>
<organism evidence="1">
    <name type="scientific">bioreactor metagenome</name>
    <dbReference type="NCBI Taxonomy" id="1076179"/>
    <lineage>
        <taxon>unclassified sequences</taxon>
        <taxon>metagenomes</taxon>
        <taxon>ecological metagenomes</taxon>
    </lineage>
</organism>